<dbReference type="Ensembl" id="ENSPTET00000038202.1">
    <property type="protein sequence ID" value="ENSPTEP00000027229.1"/>
    <property type="gene ID" value="ENSPTEG00000027112.1"/>
</dbReference>
<evidence type="ECO:0000313" key="6">
    <source>
        <dbReference type="Proteomes" id="UP000694416"/>
    </source>
</evidence>
<proteinExistence type="inferred from homology"/>
<dbReference type="InterPro" id="IPR001580">
    <property type="entry name" value="Calret/calnex"/>
</dbReference>
<dbReference type="GO" id="GO:0006457">
    <property type="term" value="P:protein folding"/>
    <property type="evidence" value="ECO:0007669"/>
    <property type="project" value="InterPro"/>
</dbReference>
<keyword evidence="6" id="KW-1185">Reference proteome</keyword>
<protein>
    <submittedName>
        <fullName evidence="5">Uncharacterized protein</fullName>
    </submittedName>
</protein>
<comment type="similarity">
    <text evidence="2 4">Belongs to the calreticulin family.</text>
</comment>
<dbReference type="GO" id="GO:0005789">
    <property type="term" value="C:endoplasmic reticulum membrane"/>
    <property type="evidence" value="ECO:0007669"/>
    <property type="project" value="TreeGrafter"/>
</dbReference>
<evidence type="ECO:0000256" key="4">
    <source>
        <dbReference type="RuleBase" id="RU362126"/>
    </source>
</evidence>
<dbReference type="PANTHER" id="PTHR11073">
    <property type="entry name" value="CALRETICULIN AND CALNEXIN"/>
    <property type="match status" value="1"/>
</dbReference>
<evidence type="ECO:0000256" key="2">
    <source>
        <dbReference type="ARBA" id="ARBA00010983"/>
    </source>
</evidence>
<dbReference type="PANTHER" id="PTHR11073:SF14">
    <property type="entry name" value="CALRETICULIN"/>
    <property type="match status" value="1"/>
</dbReference>
<dbReference type="Pfam" id="PF00262">
    <property type="entry name" value="Calreticulin"/>
    <property type="match status" value="1"/>
</dbReference>
<dbReference type="Gene3D" id="2.60.120.200">
    <property type="match status" value="1"/>
</dbReference>
<name>A0A8C9HWK3_9PRIM</name>
<reference evidence="5" key="2">
    <citation type="submission" date="2025-09" db="UniProtKB">
        <authorList>
            <consortium name="Ensembl"/>
        </authorList>
    </citation>
    <scope>IDENTIFICATION</scope>
</reference>
<comment type="subcellular location">
    <subcellularLocation>
        <location evidence="1">Endoplasmic reticulum</location>
    </subcellularLocation>
</comment>
<evidence type="ECO:0000256" key="1">
    <source>
        <dbReference type="ARBA" id="ARBA00004240"/>
    </source>
</evidence>
<dbReference type="GO" id="GO:0051082">
    <property type="term" value="F:unfolded protein binding"/>
    <property type="evidence" value="ECO:0007669"/>
    <property type="project" value="InterPro"/>
</dbReference>
<keyword evidence="3 4" id="KW-0256">Endoplasmic reticulum</keyword>
<evidence type="ECO:0000313" key="5">
    <source>
        <dbReference type="Ensembl" id="ENSPTEP00000027229.1"/>
    </source>
</evidence>
<dbReference type="SUPFAM" id="SSF49899">
    <property type="entry name" value="Concanavalin A-like lectins/glucanases"/>
    <property type="match status" value="1"/>
</dbReference>
<sequence>DQPGQHGETPSLLKIQKLAGCGCGCPDICNFGNNKVQVILHYRGKYHENTTIKCRVSVYTHLYTLIIRFNAIYEVKIDNQQVAAGNLKEDWDFLPPRKIKDPYARKPRKWDECLHIEDPEDRKPEIRGHLAGKQVGSQLWK</sequence>
<dbReference type="GO" id="GO:0005509">
    <property type="term" value="F:calcium ion binding"/>
    <property type="evidence" value="ECO:0007669"/>
    <property type="project" value="InterPro"/>
</dbReference>
<organism evidence="5 6">
    <name type="scientific">Piliocolobus tephrosceles</name>
    <name type="common">Ugandan red Colobus</name>
    <dbReference type="NCBI Taxonomy" id="591936"/>
    <lineage>
        <taxon>Eukaryota</taxon>
        <taxon>Metazoa</taxon>
        <taxon>Chordata</taxon>
        <taxon>Craniata</taxon>
        <taxon>Vertebrata</taxon>
        <taxon>Euteleostomi</taxon>
        <taxon>Mammalia</taxon>
        <taxon>Eutheria</taxon>
        <taxon>Euarchontoglires</taxon>
        <taxon>Primates</taxon>
        <taxon>Haplorrhini</taxon>
        <taxon>Catarrhini</taxon>
        <taxon>Cercopithecidae</taxon>
        <taxon>Colobinae</taxon>
        <taxon>Piliocolobus</taxon>
    </lineage>
</organism>
<reference evidence="5" key="1">
    <citation type="submission" date="2025-08" db="UniProtKB">
        <authorList>
            <consortium name="Ensembl"/>
        </authorList>
    </citation>
    <scope>IDENTIFICATION</scope>
</reference>
<keyword evidence="4" id="KW-0143">Chaperone</keyword>
<dbReference type="InterPro" id="IPR013320">
    <property type="entry name" value="ConA-like_dom_sf"/>
</dbReference>
<dbReference type="AlphaFoldDB" id="A0A8C9HWK3"/>
<dbReference type="GO" id="GO:0036503">
    <property type="term" value="P:ERAD pathway"/>
    <property type="evidence" value="ECO:0007669"/>
    <property type="project" value="TreeGrafter"/>
</dbReference>
<dbReference type="Proteomes" id="UP000694416">
    <property type="component" value="Unplaced"/>
</dbReference>
<evidence type="ECO:0000256" key="3">
    <source>
        <dbReference type="ARBA" id="ARBA00022824"/>
    </source>
</evidence>
<accession>A0A8C9HWK3</accession>